<dbReference type="EMBL" id="CP022753">
    <property type="protein sequence ID" value="ASU81988.1"/>
    <property type="molecule type" value="Genomic_DNA"/>
</dbReference>
<dbReference type="KEGG" id="ngv:CDO52_03605"/>
<dbReference type="OrthoDB" id="3185978at2"/>
<dbReference type="GO" id="GO:0004674">
    <property type="term" value="F:protein serine/threonine kinase activity"/>
    <property type="evidence" value="ECO:0007669"/>
    <property type="project" value="UniProtKB-KW"/>
</dbReference>
<dbReference type="Pfam" id="PF13581">
    <property type="entry name" value="HATPase_c_2"/>
    <property type="match status" value="1"/>
</dbReference>
<gene>
    <name evidence="3" type="ORF">CDO52_03605</name>
</gene>
<dbReference type="SUPFAM" id="SSF55874">
    <property type="entry name" value="ATPase domain of HSP90 chaperone/DNA topoisomerase II/histidine kinase"/>
    <property type="match status" value="1"/>
</dbReference>
<dbReference type="PANTHER" id="PTHR35526:SF3">
    <property type="entry name" value="ANTI-SIGMA-F FACTOR RSBW"/>
    <property type="match status" value="1"/>
</dbReference>
<reference evidence="3 4" key="1">
    <citation type="submission" date="2017-08" db="EMBL/GenBank/DDBJ databases">
        <title>The complete genome sequence of Nocardiopsis gilva YIM 90087.</title>
        <authorList>
            <person name="Yin M."/>
            <person name="Tang S."/>
        </authorList>
    </citation>
    <scope>NUCLEOTIDE SEQUENCE [LARGE SCALE GENOMIC DNA]</scope>
    <source>
        <strain evidence="3 4">YIM 90087</strain>
    </source>
</reference>
<dbReference type="InterPro" id="IPR003594">
    <property type="entry name" value="HATPase_dom"/>
</dbReference>
<feature type="domain" description="Histidine kinase/HSP90-like ATPase" evidence="2">
    <location>
        <begin position="14"/>
        <end position="126"/>
    </location>
</feature>
<proteinExistence type="predicted"/>
<keyword evidence="3" id="KW-0547">Nucleotide-binding</keyword>
<keyword evidence="4" id="KW-1185">Reference proteome</keyword>
<dbReference type="InterPro" id="IPR050267">
    <property type="entry name" value="Anti-sigma-factor_SerPK"/>
</dbReference>
<organism evidence="3 4">
    <name type="scientific">Nocardiopsis gilva YIM 90087</name>
    <dbReference type="NCBI Taxonomy" id="1235441"/>
    <lineage>
        <taxon>Bacteria</taxon>
        <taxon>Bacillati</taxon>
        <taxon>Actinomycetota</taxon>
        <taxon>Actinomycetes</taxon>
        <taxon>Streptosporangiales</taxon>
        <taxon>Nocardiopsidaceae</taxon>
        <taxon>Nocardiopsis</taxon>
    </lineage>
</organism>
<protein>
    <submittedName>
        <fullName evidence="3">ATP-binding protein</fullName>
    </submittedName>
</protein>
<keyword evidence="1" id="KW-0723">Serine/threonine-protein kinase</keyword>
<accession>A0A223S1K0</accession>
<sequence>MDEQFSITLPRQAYTVAVMRDVLRTALRARGVCDDCSYPILIAATEACANAVDHGDPAPDYAVRVRFRSSLCLVEISHQGPEFRAGRVPLPELEWESGRGILLMRALMDDVVFHATASSGVTVWMDKHLHATEPTRHPLCGAATVLPLPC</sequence>
<keyword evidence="1" id="KW-0808">Transferase</keyword>
<dbReference type="Gene3D" id="3.30.565.10">
    <property type="entry name" value="Histidine kinase-like ATPase, C-terminal domain"/>
    <property type="match status" value="1"/>
</dbReference>
<dbReference type="GO" id="GO:0005524">
    <property type="term" value="F:ATP binding"/>
    <property type="evidence" value="ECO:0007669"/>
    <property type="project" value="UniProtKB-KW"/>
</dbReference>
<dbReference type="Proteomes" id="UP000215005">
    <property type="component" value="Chromosome"/>
</dbReference>
<dbReference type="AlphaFoldDB" id="A0A223S1K0"/>
<evidence type="ECO:0000259" key="2">
    <source>
        <dbReference type="Pfam" id="PF13581"/>
    </source>
</evidence>
<dbReference type="InterPro" id="IPR036890">
    <property type="entry name" value="HATPase_C_sf"/>
</dbReference>
<evidence type="ECO:0000256" key="1">
    <source>
        <dbReference type="ARBA" id="ARBA00022527"/>
    </source>
</evidence>
<dbReference type="PANTHER" id="PTHR35526">
    <property type="entry name" value="ANTI-SIGMA-F FACTOR RSBW-RELATED"/>
    <property type="match status" value="1"/>
</dbReference>
<evidence type="ECO:0000313" key="4">
    <source>
        <dbReference type="Proteomes" id="UP000215005"/>
    </source>
</evidence>
<dbReference type="RefSeq" id="WP_017621432.1">
    <property type="nucleotide sequence ID" value="NZ_ANBG01000421.1"/>
</dbReference>
<keyword evidence="3" id="KW-0067">ATP-binding</keyword>
<keyword evidence="1" id="KW-0418">Kinase</keyword>
<name>A0A223S1K0_9ACTN</name>
<evidence type="ECO:0000313" key="3">
    <source>
        <dbReference type="EMBL" id="ASU81988.1"/>
    </source>
</evidence>
<dbReference type="CDD" id="cd16936">
    <property type="entry name" value="HATPase_RsbW-like"/>
    <property type="match status" value="1"/>
</dbReference>